<dbReference type="Proteomes" id="UP000466535">
    <property type="component" value="Unassembled WGS sequence"/>
</dbReference>
<accession>A0A6B0T913</accession>
<dbReference type="OrthoDB" id="59565at2157"/>
<dbReference type="EMBL" id="WUUT01000002">
    <property type="protein sequence ID" value="MXR51350.1"/>
    <property type="molecule type" value="Genomic_DNA"/>
</dbReference>
<dbReference type="SUPFAM" id="SSF46785">
    <property type="entry name" value="Winged helix' DNA-binding domain"/>
    <property type="match status" value="1"/>
</dbReference>
<feature type="compositionally biased region" description="Acidic residues" evidence="1">
    <location>
        <begin position="1"/>
        <end position="12"/>
    </location>
</feature>
<proteinExistence type="predicted"/>
<dbReference type="RefSeq" id="WP_159763484.1">
    <property type="nucleotide sequence ID" value="NZ_WUUT01000002.1"/>
</dbReference>
<gene>
    <name evidence="3" type="ORF">GRX03_06985</name>
</gene>
<comment type="caution">
    <text evidence="3">The sequence shown here is derived from an EMBL/GenBank/DDBJ whole genome shotgun (WGS) entry which is preliminary data.</text>
</comment>
<feature type="region of interest" description="Disordered" evidence="1">
    <location>
        <begin position="145"/>
        <end position="173"/>
    </location>
</feature>
<name>A0A6B0T913_9EURY</name>
<sequence>MSADDTPDDDHDADGARQDGSGDMREKLEAEADRAIEQFDEGVVDLLSWILETETRARIYIHLRQHPNSTSDEIAEGTGLYPSTVREALAALHEDDTVQRSKRESDGAGNNPYEYSAVPPSDLIGGIVDDVQEHMNAVFNLDQYLDGDGTDDEPIRITVTEEGDDAEDDGAET</sequence>
<evidence type="ECO:0000313" key="4">
    <source>
        <dbReference type="Proteomes" id="UP000466535"/>
    </source>
</evidence>
<dbReference type="InterPro" id="IPR036390">
    <property type="entry name" value="WH_DNA-bd_sf"/>
</dbReference>
<feature type="domain" description="Transcription regulator TrmB N-terminal" evidence="2">
    <location>
        <begin position="54"/>
        <end position="120"/>
    </location>
</feature>
<dbReference type="InterPro" id="IPR002831">
    <property type="entry name" value="Tscrpt_reg_TrmB_N"/>
</dbReference>
<dbReference type="InterPro" id="IPR011991">
    <property type="entry name" value="ArsR-like_HTH"/>
</dbReference>
<feature type="region of interest" description="Disordered" evidence="1">
    <location>
        <begin position="92"/>
        <end position="117"/>
    </location>
</feature>
<keyword evidence="4" id="KW-1185">Reference proteome</keyword>
<evidence type="ECO:0000259" key="2">
    <source>
        <dbReference type="Pfam" id="PF01978"/>
    </source>
</evidence>
<feature type="compositionally biased region" description="Basic and acidic residues" evidence="1">
    <location>
        <begin position="92"/>
        <end position="106"/>
    </location>
</feature>
<evidence type="ECO:0000256" key="1">
    <source>
        <dbReference type="SAM" id="MobiDB-lite"/>
    </source>
</evidence>
<feature type="compositionally biased region" description="Acidic residues" evidence="1">
    <location>
        <begin position="161"/>
        <end position="173"/>
    </location>
</feature>
<reference evidence="3 4" key="1">
    <citation type="submission" date="2019-12" db="EMBL/GenBank/DDBJ databases">
        <title>Isolation and characterization of three novel carbon monoxide-oxidizing members of Halobacteria from salione crusts and soils.</title>
        <authorList>
            <person name="Myers M.R."/>
            <person name="King G.M."/>
        </authorList>
    </citation>
    <scope>NUCLEOTIDE SEQUENCE [LARGE SCALE GENOMIC DNA]</scope>
    <source>
        <strain evidence="3 4">WSH3</strain>
    </source>
</reference>
<protein>
    <submittedName>
        <fullName evidence="3">Winged helix-turn-helix transcriptional regulator</fullName>
    </submittedName>
</protein>
<organism evidence="3 4">
    <name type="scientific">Halovenus carboxidivorans</name>
    <dbReference type="NCBI Taxonomy" id="2692199"/>
    <lineage>
        <taxon>Archaea</taxon>
        <taxon>Methanobacteriati</taxon>
        <taxon>Methanobacteriota</taxon>
        <taxon>Stenosarchaea group</taxon>
        <taxon>Halobacteria</taxon>
        <taxon>Halobacteriales</taxon>
        <taxon>Haloarculaceae</taxon>
        <taxon>Halovenus</taxon>
    </lineage>
</organism>
<dbReference type="CDD" id="cd00090">
    <property type="entry name" value="HTH_ARSR"/>
    <property type="match status" value="1"/>
</dbReference>
<dbReference type="Pfam" id="PF01978">
    <property type="entry name" value="TrmB"/>
    <property type="match status" value="1"/>
</dbReference>
<feature type="region of interest" description="Disordered" evidence="1">
    <location>
        <begin position="1"/>
        <end position="33"/>
    </location>
</feature>
<feature type="compositionally biased region" description="Basic and acidic residues" evidence="1">
    <location>
        <begin position="13"/>
        <end position="33"/>
    </location>
</feature>
<dbReference type="AlphaFoldDB" id="A0A6B0T913"/>
<dbReference type="Gene3D" id="1.10.10.10">
    <property type="entry name" value="Winged helix-like DNA-binding domain superfamily/Winged helix DNA-binding domain"/>
    <property type="match status" value="1"/>
</dbReference>
<evidence type="ECO:0000313" key="3">
    <source>
        <dbReference type="EMBL" id="MXR51350.1"/>
    </source>
</evidence>
<dbReference type="InterPro" id="IPR036388">
    <property type="entry name" value="WH-like_DNA-bd_sf"/>
</dbReference>